<keyword evidence="8 9" id="KW-0560">Oxidoreductase</keyword>
<dbReference type="CDD" id="cd02801">
    <property type="entry name" value="DUS_like_FMN"/>
    <property type="match status" value="1"/>
</dbReference>
<dbReference type="Gene3D" id="1.20.225.30">
    <property type="entry name" value="Dihydrouridine synthase, C-terminal recognition domain"/>
    <property type="match status" value="1"/>
</dbReference>
<comment type="similarity">
    <text evidence="9">Belongs to the dus family.</text>
</comment>
<keyword evidence="11" id="KW-0547">Nucleotide-binding</keyword>
<proteinExistence type="inferred from homology"/>
<evidence type="ECO:0000256" key="5">
    <source>
        <dbReference type="ARBA" id="ARBA00022694"/>
    </source>
</evidence>
<dbReference type="InterPro" id="IPR032886">
    <property type="entry name" value="DusC"/>
</dbReference>
<dbReference type="Proteomes" id="UP000218113">
    <property type="component" value="Unassembled WGS sequence"/>
</dbReference>
<feature type="binding site" evidence="11">
    <location>
        <position position="139"/>
    </location>
    <ligand>
        <name>FMN</name>
        <dbReference type="ChEBI" id="CHEBI:58210"/>
    </ligand>
</feature>
<evidence type="ECO:0000256" key="1">
    <source>
        <dbReference type="ARBA" id="ARBA00001917"/>
    </source>
</evidence>
<dbReference type="InterPro" id="IPR001269">
    <property type="entry name" value="DUS_fam"/>
</dbReference>
<dbReference type="PROSITE" id="PS01136">
    <property type="entry name" value="UPF0034"/>
    <property type="match status" value="1"/>
</dbReference>
<dbReference type="EC" id="1.3.1.-" evidence="9"/>
<evidence type="ECO:0000256" key="10">
    <source>
        <dbReference type="PIRSR" id="PIRSR006621-1"/>
    </source>
</evidence>
<dbReference type="GO" id="GO:0000049">
    <property type="term" value="F:tRNA binding"/>
    <property type="evidence" value="ECO:0007669"/>
    <property type="project" value="UniProtKB-KW"/>
</dbReference>
<evidence type="ECO:0000256" key="2">
    <source>
        <dbReference type="ARBA" id="ARBA00022555"/>
    </source>
</evidence>
<comment type="cofactor">
    <cofactor evidence="1 9 11">
        <name>FMN</name>
        <dbReference type="ChEBI" id="CHEBI:58210"/>
    </cofactor>
</comment>
<feature type="domain" description="DUS-like FMN-binding" evidence="12">
    <location>
        <begin position="5"/>
        <end position="264"/>
    </location>
</feature>
<keyword evidence="4 9" id="KW-0288">FMN</keyword>
<gene>
    <name evidence="13" type="ORF">COB67_05630</name>
</gene>
<evidence type="ECO:0000256" key="3">
    <source>
        <dbReference type="ARBA" id="ARBA00022630"/>
    </source>
</evidence>
<evidence type="ECO:0000256" key="6">
    <source>
        <dbReference type="ARBA" id="ARBA00022857"/>
    </source>
</evidence>
<dbReference type="InterPro" id="IPR042270">
    <property type="entry name" value="DusC_C"/>
</dbReference>
<evidence type="ECO:0000256" key="8">
    <source>
        <dbReference type="ARBA" id="ARBA00023002"/>
    </source>
</evidence>
<keyword evidence="6" id="KW-0521">NADP</keyword>
<dbReference type="SUPFAM" id="SSF51395">
    <property type="entry name" value="FMN-linked oxidoreductases"/>
    <property type="match status" value="1"/>
</dbReference>
<dbReference type="AlphaFoldDB" id="A0A2A4T659"/>
<reference evidence="14" key="1">
    <citation type="submission" date="2017-08" db="EMBL/GenBank/DDBJ databases">
        <title>A dynamic microbial community with high functional redundancy inhabits the cold, oxic subseafloor aquifer.</title>
        <authorList>
            <person name="Tully B.J."/>
            <person name="Wheat C.G."/>
            <person name="Glazer B.T."/>
            <person name="Huber J.A."/>
        </authorList>
    </citation>
    <scope>NUCLEOTIDE SEQUENCE [LARGE SCALE GENOMIC DNA]</scope>
</reference>
<evidence type="ECO:0000256" key="4">
    <source>
        <dbReference type="ARBA" id="ARBA00022643"/>
    </source>
</evidence>
<evidence type="ECO:0000256" key="9">
    <source>
        <dbReference type="PIRNR" id="PIRNR006621"/>
    </source>
</evidence>
<dbReference type="PIRSF" id="PIRSF006621">
    <property type="entry name" value="Dus"/>
    <property type="match status" value="1"/>
</dbReference>
<feature type="binding site" evidence="11">
    <location>
        <position position="68"/>
    </location>
    <ligand>
        <name>FMN</name>
        <dbReference type="ChEBI" id="CHEBI:58210"/>
    </ligand>
</feature>
<dbReference type="PANTHER" id="PTHR11082:SF26">
    <property type="entry name" value="TRNA-DIHYDROURIDINE(16) SYNTHASE"/>
    <property type="match status" value="1"/>
</dbReference>
<dbReference type="InterPro" id="IPR013785">
    <property type="entry name" value="Aldolase_TIM"/>
</dbReference>
<dbReference type="PANTHER" id="PTHR11082">
    <property type="entry name" value="TRNA-DIHYDROURIDINE SYNTHASE"/>
    <property type="match status" value="1"/>
</dbReference>
<comment type="function">
    <text evidence="9">Catalyzes the synthesis of 5,6-dihydrouridine (D), a modified base found in the D-loop of most tRNAs, via the reduction of the C5-C6 double bond in target uridines.</text>
</comment>
<dbReference type="HAMAP" id="MF_02043">
    <property type="entry name" value="DusC_subfam"/>
    <property type="match status" value="1"/>
</dbReference>
<feature type="active site" description="Proton donor" evidence="10">
    <location>
        <position position="98"/>
    </location>
</feature>
<organism evidence="13 14">
    <name type="scientific">SAR324 cluster bacterium</name>
    <dbReference type="NCBI Taxonomy" id="2024889"/>
    <lineage>
        <taxon>Bacteria</taxon>
        <taxon>Deltaproteobacteria</taxon>
        <taxon>SAR324 cluster</taxon>
    </lineage>
</organism>
<evidence type="ECO:0000256" key="7">
    <source>
        <dbReference type="ARBA" id="ARBA00022884"/>
    </source>
</evidence>
<dbReference type="InterPro" id="IPR035587">
    <property type="entry name" value="DUS-like_FMN-bd"/>
</dbReference>
<name>A0A2A4T659_9DELT</name>
<protein>
    <recommendedName>
        <fullName evidence="9">tRNA-dihydrouridine synthase</fullName>
        <ecNumber evidence="9">1.3.1.-</ecNumber>
    </recommendedName>
</protein>
<evidence type="ECO:0000313" key="13">
    <source>
        <dbReference type="EMBL" id="PCI28769.1"/>
    </source>
</evidence>
<keyword evidence="3 9" id="KW-0285">Flavoprotein</keyword>
<dbReference type="InterPro" id="IPR018517">
    <property type="entry name" value="tRNA_hU_synthase_CS"/>
</dbReference>
<keyword evidence="7" id="KW-0694">RNA-binding</keyword>
<sequence length="316" mass="35397">MSIIMAPMEGVFDYHFRELLTQIGGFDLCVTEFIRVSNTIFPAKVFKRYCPELSTGGRTTSGVPVIVQLMGGNPELLADNAAKVASLGALGIDLNFGCPAKLVNRRDAGSSLLQYPERIQEIVAAVRASVPEQIPVTAKIRLGYQDKSLAIENAHAVQQGGAASIVVHARTKKEGYRPPAHWDWIARIRKALTIPVVANGDIWSLEDYKKCKEVSGCQDVMLGRGAMAYPELALEISKYNQGEAFTARSWSEIQDLILHYFQIVEAAFDPRYVHGRIKQWIKHLGRTYPESHELFLQIREERDVVKIKERVTNFLL</sequence>
<dbReference type="GO" id="GO:0050660">
    <property type="term" value="F:flavin adenine dinucleotide binding"/>
    <property type="evidence" value="ECO:0007669"/>
    <property type="project" value="InterPro"/>
</dbReference>
<dbReference type="EMBL" id="NVSR01000026">
    <property type="protein sequence ID" value="PCI28769.1"/>
    <property type="molecule type" value="Genomic_DNA"/>
</dbReference>
<dbReference type="Gene3D" id="3.20.20.70">
    <property type="entry name" value="Aldolase class I"/>
    <property type="match status" value="1"/>
</dbReference>
<keyword evidence="2" id="KW-0820">tRNA-binding</keyword>
<dbReference type="GO" id="GO:0017150">
    <property type="term" value="F:tRNA dihydrouridine synthase activity"/>
    <property type="evidence" value="ECO:0007669"/>
    <property type="project" value="InterPro"/>
</dbReference>
<feature type="binding site" evidence="11">
    <location>
        <begin position="223"/>
        <end position="224"/>
    </location>
    <ligand>
        <name>FMN</name>
        <dbReference type="ChEBI" id="CHEBI:58210"/>
    </ligand>
</feature>
<dbReference type="Pfam" id="PF01207">
    <property type="entry name" value="Dus"/>
    <property type="match status" value="1"/>
</dbReference>
<accession>A0A2A4T659</accession>
<evidence type="ECO:0000313" key="14">
    <source>
        <dbReference type="Proteomes" id="UP000218113"/>
    </source>
</evidence>
<feature type="binding site" evidence="11">
    <location>
        <position position="168"/>
    </location>
    <ligand>
        <name>FMN</name>
        <dbReference type="ChEBI" id="CHEBI:58210"/>
    </ligand>
</feature>
<comment type="caution">
    <text evidence="13">The sequence shown here is derived from an EMBL/GenBank/DDBJ whole genome shotgun (WGS) entry which is preliminary data.</text>
</comment>
<evidence type="ECO:0000256" key="11">
    <source>
        <dbReference type="PIRSR" id="PIRSR006621-2"/>
    </source>
</evidence>
<keyword evidence="5 9" id="KW-0819">tRNA processing</keyword>
<evidence type="ECO:0000259" key="12">
    <source>
        <dbReference type="Pfam" id="PF01207"/>
    </source>
</evidence>